<comment type="caution">
    <text evidence="3">The sequence shown here is derived from an EMBL/GenBank/DDBJ whole genome shotgun (WGS) entry which is preliminary data.</text>
</comment>
<reference evidence="3" key="1">
    <citation type="journal article" date="2023" name="Mol. Phylogenet. Evol.">
        <title>Genome-scale phylogeny and comparative genomics of the fungal order Sordariales.</title>
        <authorList>
            <person name="Hensen N."/>
            <person name="Bonometti L."/>
            <person name="Westerberg I."/>
            <person name="Brannstrom I.O."/>
            <person name="Guillou S."/>
            <person name="Cros-Aarteil S."/>
            <person name="Calhoun S."/>
            <person name="Haridas S."/>
            <person name="Kuo A."/>
            <person name="Mondo S."/>
            <person name="Pangilinan J."/>
            <person name="Riley R."/>
            <person name="LaButti K."/>
            <person name="Andreopoulos B."/>
            <person name="Lipzen A."/>
            <person name="Chen C."/>
            <person name="Yan M."/>
            <person name="Daum C."/>
            <person name="Ng V."/>
            <person name="Clum A."/>
            <person name="Steindorff A."/>
            <person name="Ohm R.A."/>
            <person name="Martin F."/>
            <person name="Silar P."/>
            <person name="Natvig D.O."/>
            <person name="Lalanne C."/>
            <person name="Gautier V."/>
            <person name="Ament-Velasquez S.L."/>
            <person name="Kruys A."/>
            <person name="Hutchinson M.I."/>
            <person name="Powell A.J."/>
            <person name="Barry K."/>
            <person name="Miller A.N."/>
            <person name="Grigoriev I.V."/>
            <person name="Debuchy R."/>
            <person name="Gladieux P."/>
            <person name="Hiltunen Thoren M."/>
            <person name="Johannesson H."/>
        </authorList>
    </citation>
    <scope>NUCLEOTIDE SEQUENCE</scope>
    <source>
        <strain evidence="3">CBS 359.72</strain>
    </source>
</reference>
<dbReference type="Proteomes" id="UP001303647">
    <property type="component" value="Unassembled WGS sequence"/>
</dbReference>
<protein>
    <submittedName>
        <fullName evidence="3">Fatty acid desaturase</fullName>
    </submittedName>
</protein>
<dbReference type="PANTHER" id="PTHR36459">
    <property type="entry name" value="ORF"/>
    <property type="match status" value="1"/>
</dbReference>
<dbReference type="PANTHER" id="PTHR36459:SF1">
    <property type="entry name" value="FATTY ACID DESATURASE DOMAIN-CONTAINING PROTEIN-RELATED"/>
    <property type="match status" value="1"/>
</dbReference>
<dbReference type="Pfam" id="PF00487">
    <property type="entry name" value="FA_desaturase"/>
    <property type="match status" value="1"/>
</dbReference>
<evidence type="ECO:0000313" key="3">
    <source>
        <dbReference type="EMBL" id="KAK4249705.1"/>
    </source>
</evidence>
<dbReference type="GO" id="GO:0006629">
    <property type="term" value="P:lipid metabolic process"/>
    <property type="evidence" value="ECO:0007669"/>
    <property type="project" value="InterPro"/>
</dbReference>
<evidence type="ECO:0000259" key="2">
    <source>
        <dbReference type="Pfam" id="PF00487"/>
    </source>
</evidence>
<feature type="compositionally biased region" description="Basic and acidic residues" evidence="1">
    <location>
        <begin position="32"/>
        <end position="43"/>
    </location>
</feature>
<evidence type="ECO:0000313" key="4">
    <source>
        <dbReference type="Proteomes" id="UP001303647"/>
    </source>
</evidence>
<proteinExistence type="predicted"/>
<dbReference type="InterPro" id="IPR005804">
    <property type="entry name" value="FA_desaturase_dom"/>
</dbReference>
<accession>A0AAN7CWN1</accession>
<organism evidence="3 4">
    <name type="scientific">Corynascus novoguineensis</name>
    <dbReference type="NCBI Taxonomy" id="1126955"/>
    <lineage>
        <taxon>Eukaryota</taxon>
        <taxon>Fungi</taxon>
        <taxon>Dikarya</taxon>
        <taxon>Ascomycota</taxon>
        <taxon>Pezizomycotina</taxon>
        <taxon>Sordariomycetes</taxon>
        <taxon>Sordariomycetidae</taxon>
        <taxon>Sordariales</taxon>
        <taxon>Chaetomiaceae</taxon>
        <taxon>Corynascus</taxon>
    </lineage>
</organism>
<name>A0AAN7CWN1_9PEZI</name>
<keyword evidence="4" id="KW-1185">Reference proteome</keyword>
<dbReference type="AlphaFoldDB" id="A0AAN7CWN1"/>
<dbReference type="EMBL" id="MU857620">
    <property type="protein sequence ID" value="KAK4249705.1"/>
    <property type="molecule type" value="Genomic_DNA"/>
</dbReference>
<gene>
    <name evidence="3" type="ORF">C7999DRAFT_39191</name>
</gene>
<sequence length="457" mass="52452">MGEIIFDPNLTVPDALVLRNLADDIQRHEEIKRDSTNIDRDEGYSSTGSAAKETVTKDGVSAERDAEDLKKLTALNDPTRDEFEPTVITSLDLSDLRARLPKFVFERVVLPYVAWAQTVVRHETDVVMVTHLLLYLTTSLPSAAWLLFYRFSYLHGVLHFAMQVWYMGSYTLMMHQHIHQRGVLSRRSWLLRLVDALFPYVTDPLMGHTWNSYYYHHIKHHHVEGNGPDDLSSTLRFQRDSALDFLRYVGRFLALVWLDLPLYYVRKGRPGLGARAAFWELGNYAAIYGLSCLRGGGAPVFFVLLGPLLLMRLGLMVGNWGQHALVDPDEPDSDFRSSITLVDVPSNRHCYNDGYHTSHHLNPRRHWRDHPVAFLRQKETYAAQRAIVLHDIDYLGLTARLLLGDYSYLARKLVPLGAEQMDMSLAEREALLRRCTRKFSEDEIRAKFGRGGREKEA</sequence>
<feature type="domain" description="Fatty acid desaturase" evidence="2">
    <location>
        <begin position="156"/>
        <end position="383"/>
    </location>
</feature>
<feature type="region of interest" description="Disordered" evidence="1">
    <location>
        <begin position="32"/>
        <end position="62"/>
    </location>
</feature>
<evidence type="ECO:0000256" key="1">
    <source>
        <dbReference type="SAM" id="MobiDB-lite"/>
    </source>
</evidence>
<reference evidence="3" key="2">
    <citation type="submission" date="2023-05" db="EMBL/GenBank/DDBJ databases">
        <authorList>
            <consortium name="Lawrence Berkeley National Laboratory"/>
            <person name="Steindorff A."/>
            <person name="Hensen N."/>
            <person name="Bonometti L."/>
            <person name="Westerberg I."/>
            <person name="Brannstrom I.O."/>
            <person name="Guillou S."/>
            <person name="Cros-Aarteil S."/>
            <person name="Calhoun S."/>
            <person name="Haridas S."/>
            <person name="Kuo A."/>
            <person name="Mondo S."/>
            <person name="Pangilinan J."/>
            <person name="Riley R."/>
            <person name="Labutti K."/>
            <person name="Andreopoulos B."/>
            <person name="Lipzen A."/>
            <person name="Chen C."/>
            <person name="Yanf M."/>
            <person name="Daum C."/>
            <person name="Ng V."/>
            <person name="Clum A."/>
            <person name="Ohm R."/>
            <person name="Martin F."/>
            <person name="Silar P."/>
            <person name="Natvig D."/>
            <person name="Lalanne C."/>
            <person name="Gautier V."/>
            <person name="Ament-Velasquez S.L."/>
            <person name="Kruys A."/>
            <person name="Hutchinson M.I."/>
            <person name="Powell A.J."/>
            <person name="Barry K."/>
            <person name="Miller A.N."/>
            <person name="Grigoriev I.V."/>
            <person name="Debuchy R."/>
            <person name="Gladieux P."/>
            <person name="Thoren M.H."/>
            <person name="Johannesson H."/>
        </authorList>
    </citation>
    <scope>NUCLEOTIDE SEQUENCE</scope>
    <source>
        <strain evidence="3">CBS 359.72</strain>
    </source>
</reference>